<feature type="transmembrane region" description="Helical" evidence="5">
    <location>
        <begin position="422"/>
        <end position="443"/>
    </location>
</feature>
<feature type="transmembrane region" description="Helical" evidence="5">
    <location>
        <begin position="323"/>
        <end position="346"/>
    </location>
</feature>
<evidence type="ECO:0000259" key="6">
    <source>
        <dbReference type="Pfam" id="PF12698"/>
    </source>
</evidence>
<feature type="transmembrane region" description="Helical" evidence="5">
    <location>
        <begin position="25"/>
        <end position="47"/>
    </location>
</feature>
<dbReference type="GO" id="GO:0140359">
    <property type="term" value="F:ABC-type transporter activity"/>
    <property type="evidence" value="ECO:0007669"/>
    <property type="project" value="InterPro"/>
</dbReference>
<protein>
    <submittedName>
        <fullName evidence="7">ABC transporter permease</fullName>
    </submittedName>
</protein>
<reference evidence="7" key="1">
    <citation type="journal article" date="2021" name="PeerJ">
        <title>Extensive microbial diversity within the chicken gut microbiome revealed by metagenomics and culture.</title>
        <authorList>
            <person name="Gilroy R."/>
            <person name="Ravi A."/>
            <person name="Getino M."/>
            <person name="Pursley I."/>
            <person name="Horton D.L."/>
            <person name="Alikhan N.F."/>
            <person name="Baker D."/>
            <person name="Gharbi K."/>
            <person name="Hall N."/>
            <person name="Watson M."/>
            <person name="Adriaenssens E.M."/>
            <person name="Foster-Nyarko E."/>
            <person name="Jarju S."/>
            <person name="Secka A."/>
            <person name="Antonio M."/>
            <person name="Oren A."/>
            <person name="Chaudhuri R.R."/>
            <person name="La Ragione R."/>
            <person name="Hildebrand F."/>
            <person name="Pallen M.J."/>
        </authorList>
    </citation>
    <scope>NUCLEOTIDE SEQUENCE</scope>
    <source>
        <strain evidence="7">CHK185-5351</strain>
    </source>
</reference>
<dbReference type="Proteomes" id="UP000823849">
    <property type="component" value="Unassembled WGS sequence"/>
</dbReference>
<evidence type="ECO:0000313" key="8">
    <source>
        <dbReference type="Proteomes" id="UP000823849"/>
    </source>
</evidence>
<feature type="domain" description="ABC-2 type transporter transmembrane" evidence="6">
    <location>
        <begin position="35"/>
        <end position="442"/>
    </location>
</feature>
<keyword evidence="4 5" id="KW-0472">Membrane</keyword>
<evidence type="ECO:0000256" key="2">
    <source>
        <dbReference type="ARBA" id="ARBA00022692"/>
    </source>
</evidence>
<dbReference type="AlphaFoldDB" id="A0A9D2N8W8"/>
<dbReference type="PANTHER" id="PTHR43471">
    <property type="entry name" value="ABC TRANSPORTER PERMEASE"/>
    <property type="match status" value="1"/>
</dbReference>
<feature type="transmembrane region" description="Helical" evidence="5">
    <location>
        <begin position="269"/>
        <end position="302"/>
    </location>
</feature>
<gene>
    <name evidence="7" type="ORF">H9705_05370</name>
</gene>
<proteinExistence type="predicted"/>
<dbReference type="PANTHER" id="PTHR43471:SF3">
    <property type="entry name" value="ABC TRANSPORTER PERMEASE PROTEIN NATB"/>
    <property type="match status" value="1"/>
</dbReference>
<accession>A0A9D2N8W8</accession>
<evidence type="ECO:0000313" key="7">
    <source>
        <dbReference type="EMBL" id="HJC15244.1"/>
    </source>
</evidence>
<evidence type="ECO:0000256" key="1">
    <source>
        <dbReference type="ARBA" id="ARBA00004141"/>
    </source>
</evidence>
<dbReference type="InterPro" id="IPR013525">
    <property type="entry name" value="ABC2_TM"/>
</dbReference>
<dbReference type="GO" id="GO:0016020">
    <property type="term" value="C:membrane"/>
    <property type="evidence" value="ECO:0007669"/>
    <property type="project" value="UniProtKB-SubCell"/>
</dbReference>
<organism evidence="7 8">
    <name type="scientific">Candidatus Fusicatenibacter intestinigallinarum</name>
    <dbReference type="NCBI Taxonomy" id="2838598"/>
    <lineage>
        <taxon>Bacteria</taxon>
        <taxon>Bacillati</taxon>
        <taxon>Bacillota</taxon>
        <taxon>Clostridia</taxon>
        <taxon>Lachnospirales</taxon>
        <taxon>Lachnospiraceae</taxon>
        <taxon>Fusicatenibacter</taxon>
    </lineage>
</organism>
<keyword evidence="3 5" id="KW-1133">Transmembrane helix</keyword>
<feature type="transmembrane region" description="Helical" evidence="5">
    <location>
        <begin position="226"/>
        <end position="249"/>
    </location>
</feature>
<feature type="transmembrane region" description="Helical" evidence="5">
    <location>
        <begin position="366"/>
        <end position="386"/>
    </location>
</feature>
<reference evidence="7" key="2">
    <citation type="submission" date="2021-04" db="EMBL/GenBank/DDBJ databases">
        <authorList>
            <person name="Gilroy R."/>
        </authorList>
    </citation>
    <scope>NUCLEOTIDE SEQUENCE</scope>
    <source>
        <strain evidence="7">CHK185-5351</strain>
    </source>
</reference>
<sequence>MKRQLKGIGKVFAFTFERQVKSGGYLAGTILFALLCFLLPACIMAAVEYFGGNSDSAAETVSASPVTKVCVVDETEGTADWNLLSQAGSEVFGGISYVPCSDISEAETQAAQDSFSLILVLQETQEAIQGETQNGSAGEPQNSYQMDLILPENTSLSEGDADDLNAFVQANFQIILLQKSGIDPTAAAEFLVPTTTEVTTAGDETLSATEAALENMREVLGMLLPYLNIMILYFLVLFYGQGVANNVIMEKTSKLMDTFLVTVKPTAMVFGKVLAITAASVLQFVIVAACLIGGFAAGSALVRRIHPDSDMLLLLFFDSLSEFQGVLTVPGILLAIVMMVSGFFLYCSLSAIGGSAAGKPEDLSSTNVAFTMVLVISFLAALYAGGIGGMGSGSFARWLDFVPFTSILVTPSRIMLGEVSLGMGLLSLFLVLIVSVLCLLIAGKVYRMMALYKGNPPTPAKLIEMLKEK</sequence>
<name>A0A9D2N8W8_9FIRM</name>
<evidence type="ECO:0000256" key="4">
    <source>
        <dbReference type="ARBA" id="ARBA00023136"/>
    </source>
</evidence>
<keyword evidence="2 5" id="KW-0812">Transmembrane</keyword>
<dbReference type="EMBL" id="DWWU01000021">
    <property type="protein sequence ID" value="HJC15244.1"/>
    <property type="molecule type" value="Genomic_DNA"/>
</dbReference>
<comment type="subcellular location">
    <subcellularLocation>
        <location evidence="1">Membrane</location>
        <topology evidence="1">Multi-pass membrane protein</topology>
    </subcellularLocation>
</comment>
<dbReference type="Pfam" id="PF12698">
    <property type="entry name" value="ABC2_membrane_3"/>
    <property type="match status" value="1"/>
</dbReference>
<evidence type="ECO:0000256" key="5">
    <source>
        <dbReference type="SAM" id="Phobius"/>
    </source>
</evidence>
<comment type="caution">
    <text evidence="7">The sequence shown here is derived from an EMBL/GenBank/DDBJ whole genome shotgun (WGS) entry which is preliminary data.</text>
</comment>
<evidence type="ECO:0000256" key="3">
    <source>
        <dbReference type="ARBA" id="ARBA00022989"/>
    </source>
</evidence>